<feature type="transmembrane region" description="Helical" evidence="5">
    <location>
        <begin position="169"/>
        <end position="187"/>
    </location>
</feature>
<gene>
    <name evidence="7" type="ORF">BKE30_01425</name>
</gene>
<reference evidence="7 8" key="1">
    <citation type="submission" date="2016-10" db="EMBL/GenBank/DDBJ databases">
        <title>Draft Genome sequence of Alkanindiges sp. strain H1.</title>
        <authorList>
            <person name="Subhash Y."/>
            <person name="Lee S."/>
        </authorList>
    </citation>
    <scope>NUCLEOTIDE SEQUENCE [LARGE SCALE GENOMIC DNA]</scope>
    <source>
        <strain evidence="7 8">H1</strain>
    </source>
</reference>
<dbReference type="AlphaFoldDB" id="A0A1S8CYR9"/>
<dbReference type="Pfam" id="PF01694">
    <property type="entry name" value="Rhomboid"/>
    <property type="match status" value="1"/>
</dbReference>
<feature type="domain" description="Peptidase S54 rhomboid" evidence="6">
    <location>
        <begin position="39"/>
        <end position="180"/>
    </location>
</feature>
<evidence type="ECO:0000313" key="7">
    <source>
        <dbReference type="EMBL" id="ONG42187.1"/>
    </source>
</evidence>
<dbReference type="GO" id="GO:0004252">
    <property type="term" value="F:serine-type endopeptidase activity"/>
    <property type="evidence" value="ECO:0007669"/>
    <property type="project" value="InterPro"/>
</dbReference>
<protein>
    <submittedName>
        <fullName evidence="7">Rhombosortase</fullName>
    </submittedName>
</protein>
<proteinExistence type="predicted"/>
<keyword evidence="4 5" id="KW-0472">Membrane</keyword>
<dbReference type="Gene3D" id="1.20.1540.10">
    <property type="entry name" value="Rhomboid-like"/>
    <property type="match status" value="1"/>
</dbReference>
<name>A0A1S8CYR9_9GAMM</name>
<dbReference type="SUPFAM" id="SSF144091">
    <property type="entry name" value="Rhomboid-like"/>
    <property type="match status" value="1"/>
</dbReference>
<dbReference type="OrthoDB" id="196054at2"/>
<keyword evidence="2 5" id="KW-0812">Transmembrane</keyword>
<organism evidence="7 8">
    <name type="scientific">Alkanindiges hydrocarboniclasticus</name>
    <dbReference type="NCBI Taxonomy" id="1907941"/>
    <lineage>
        <taxon>Bacteria</taxon>
        <taxon>Pseudomonadati</taxon>
        <taxon>Pseudomonadota</taxon>
        <taxon>Gammaproteobacteria</taxon>
        <taxon>Moraxellales</taxon>
        <taxon>Moraxellaceae</taxon>
        <taxon>Alkanindiges</taxon>
    </lineage>
</organism>
<evidence type="ECO:0000259" key="6">
    <source>
        <dbReference type="Pfam" id="PF01694"/>
    </source>
</evidence>
<keyword evidence="8" id="KW-1185">Reference proteome</keyword>
<accession>A0A1S8CYR9</accession>
<feature type="transmembrane region" description="Helical" evidence="5">
    <location>
        <begin position="103"/>
        <end position="120"/>
    </location>
</feature>
<evidence type="ECO:0000256" key="4">
    <source>
        <dbReference type="ARBA" id="ARBA00023136"/>
    </source>
</evidence>
<dbReference type="GO" id="GO:0016020">
    <property type="term" value="C:membrane"/>
    <property type="evidence" value="ECO:0007669"/>
    <property type="project" value="UniProtKB-SubCell"/>
</dbReference>
<dbReference type="NCBIfam" id="TIGR03902">
    <property type="entry name" value="rhom_GG_sort"/>
    <property type="match status" value="1"/>
</dbReference>
<comment type="caution">
    <text evidence="7">The sequence shown here is derived from an EMBL/GenBank/DDBJ whole genome shotgun (WGS) entry which is preliminary data.</text>
</comment>
<comment type="subcellular location">
    <subcellularLocation>
        <location evidence="1">Membrane</location>
        <topology evidence="1">Multi-pass membrane protein</topology>
    </subcellularLocation>
</comment>
<dbReference type="EMBL" id="MLCN01000003">
    <property type="protein sequence ID" value="ONG42187.1"/>
    <property type="molecule type" value="Genomic_DNA"/>
</dbReference>
<dbReference type="InterPro" id="IPR022764">
    <property type="entry name" value="Peptidase_S54_rhomboid_dom"/>
</dbReference>
<dbReference type="InterPro" id="IPR035952">
    <property type="entry name" value="Rhomboid-like_sf"/>
</dbReference>
<evidence type="ECO:0000256" key="2">
    <source>
        <dbReference type="ARBA" id="ARBA00022692"/>
    </source>
</evidence>
<dbReference type="RefSeq" id="WP_076876876.1">
    <property type="nucleotide sequence ID" value="NZ_MLCN01000003.1"/>
</dbReference>
<evidence type="ECO:0000313" key="8">
    <source>
        <dbReference type="Proteomes" id="UP000192132"/>
    </source>
</evidence>
<evidence type="ECO:0000256" key="5">
    <source>
        <dbReference type="SAM" id="Phobius"/>
    </source>
</evidence>
<dbReference type="InterPro" id="IPR023826">
    <property type="entry name" value="Rhom-like_SP_proteobac"/>
</dbReference>
<feature type="transmembrane region" description="Helical" evidence="5">
    <location>
        <begin position="132"/>
        <end position="149"/>
    </location>
</feature>
<sequence>MQTHPVSPLIHTILAVAFVCGLLQLGMNSFIYQRELMWGEPWRWWTAHWVHVGWRHYALNMLAFLCLPFIFPHLSRATLLLSLLVLPLLLSAGLYWLLPNVQAYAGLSGILHGMFVLVAFESLKIKQERKFAFLVLGCIAIKISLEKWMGYSETAQLIQAPVLIESHQIGVVTGIIFAFCKAMIYYLKYKSNLSKL</sequence>
<feature type="transmembrane region" description="Helical" evidence="5">
    <location>
        <begin position="78"/>
        <end position="97"/>
    </location>
</feature>
<evidence type="ECO:0000256" key="3">
    <source>
        <dbReference type="ARBA" id="ARBA00022989"/>
    </source>
</evidence>
<feature type="transmembrane region" description="Helical" evidence="5">
    <location>
        <begin position="12"/>
        <end position="32"/>
    </location>
</feature>
<dbReference type="Proteomes" id="UP000192132">
    <property type="component" value="Unassembled WGS sequence"/>
</dbReference>
<dbReference type="STRING" id="1907941.BKE30_01425"/>
<keyword evidence="3 5" id="KW-1133">Transmembrane helix</keyword>
<feature type="transmembrane region" description="Helical" evidence="5">
    <location>
        <begin position="52"/>
        <end position="71"/>
    </location>
</feature>
<evidence type="ECO:0000256" key="1">
    <source>
        <dbReference type="ARBA" id="ARBA00004141"/>
    </source>
</evidence>